<evidence type="ECO:0000256" key="1">
    <source>
        <dbReference type="ARBA" id="ARBA00035885"/>
    </source>
</evidence>
<evidence type="ECO:0000259" key="2">
    <source>
        <dbReference type="PROSITE" id="PS51154"/>
    </source>
</evidence>
<sequence length="348" mass="39658">MIILKKGNLLDDEAEALVNTVNCVGVMGKGIALQFKQAYPEMFSDYEKACRRGEVRPGKMHVVETGMLLNPKYIINFPTKRHWKSRSRMKDIEIGLADLVDVVKTLQIRSIALPPLGCGNGGLRWEDVRPKIEEAFAPLEEVIVHLYEPVGSPRPEQMKIRTNRPKMTRARALLLLLMNDYSLPGYHLSLLEVQKLAYFLQEVGEPLRLRFEKGTYGPYADNVNHVLLRMNGHFLTGVGDRSGRAEIRVLPHAIKEAEAFLNGDQEAKDHLERVRVIIRGFETPYGLELLATVHWVVKENPNGKDDVGAIVDAIGRWNERKRRLFSRDHIVKAWEHLRRTNAWSKSGS</sequence>
<dbReference type="SMART" id="SM00506">
    <property type="entry name" value="A1pp"/>
    <property type="match status" value="1"/>
</dbReference>
<dbReference type="RefSeq" id="WP_074043106.1">
    <property type="nucleotide sequence ID" value="NZ_CP133076.1"/>
</dbReference>
<name>A0A1Q5T736_9BACL</name>
<feature type="domain" description="Macro" evidence="2">
    <location>
        <begin position="1"/>
        <end position="155"/>
    </location>
</feature>
<comment type="catalytic activity">
    <reaction evidence="1">
        <text>an N-(ADP-alpha-D-ribosyl)-thymidine in DNA + H2O = a thymidine in DNA + ADP-D-ribose</text>
        <dbReference type="Rhea" id="RHEA:71655"/>
        <dbReference type="Rhea" id="RHEA-COMP:13556"/>
        <dbReference type="Rhea" id="RHEA-COMP:18051"/>
        <dbReference type="ChEBI" id="CHEBI:15377"/>
        <dbReference type="ChEBI" id="CHEBI:57967"/>
        <dbReference type="ChEBI" id="CHEBI:137386"/>
        <dbReference type="ChEBI" id="CHEBI:191199"/>
    </reaction>
    <physiologicalReaction direction="left-to-right" evidence="1">
        <dbReference type="Rhea" id="RHEA:71656"/>
    </physiologicalReaction>
</comment>
<dbReference type="Proteomes" id="UP001223761">
    <property type="component" value="Chromosome"/>
</dbReference>
<reference evidence="3" key="3">
    <citation type="journal article" date="2019" name="Int. J. Syst. Evol. Microbiol.">
        <title>Geobacillus proteiniphilus sp. nov., a thermophilic bacterium isolated from a high-temperature heavy oil reservoir in China.</title>
        <authorList>
            <person name="Semenova E.M."/>
            <person name="Sokolova D.S."/>
            <person name="Grouzdev D.S."/>
            <person name="Poltaraus A.B."/>
            <person name="Vinokurova N.G."/>
            <person name="Tourova T.P."/>
            <person name="Nazina T.N."/>
        </authorList>
    </citation>
    <scope>NUCLEOTIDE SEQUENCE</scope>
    <source>
        <strain evidence="3">1017</strain>
    </source>
</reference>
<dbReference type="InterPro" id="IPR043472">
    <property type="entry name" value="Macro_dom-like"/>
</dbReference>
<dbReference type="EMBL" id="MQMG01000005">
    <property type="protein sequence ID" value="OKO96049.1"/>
    <property type="molecule type" value="Genomic_DNA"/>
</dbReference>
<evidence type="ECO:0000313" key="6">
    <source>
        <dbReference type="Proteomes" id="UP001223761"/>
    </source>
</evidence>
<protein>
    <submittedName>
        <fullName evidence="3">ADP-ribose 1'-phosphate phophatase related protein</fullName>
    </submittedName>
    <submittedName>
        <fullName evidence="4">Macro domain-containing protein</fullName>
    </submittedName>
</protein>
<keyword evidence="6" id="KW-1185">Reference proteome</keyword>
<evidence type="ECO:0000313" key="4">
    <source>
        <dbReference type="EMBL" id="WMJ16561.1"/>
    </source>
</evidence>
<dbReference type="PANTHER" id="PTHR12521:SF0">
    <property type="entry name" value="ADP-RIBOSE GLYCOHYDROLASE OARD1"/>
    <property type="match status" value="1"/>
</dbReference>
<dbReference type="Proteomes" id="UP000186030">
    <property type="component" value="Unassembled WGS sequence"/>
</dbReference>
<organism evidence="3 5">
    <name type="scientific">Geobacillus proteiniphilus</name>
    <dbReference type="NCBI Taxonomy" id="860353"/>
    <lineage>
        <taxon>Bacteria</taxon>
        <taxon>Bacillati</taxon>
        <taxon>Bacillota</taxon>
        <taxon>Bacilli</taxon>
        <taxon>Bacillales</taxon>
        <taxon>Anoxybacillaceae</taxon>
        <taxon>Geobacillus</taxon>
    </lineage>
</organism>
<dbReference type="Pfam" id="PF01661">
    <property type="entry name" value="Macro"/>
    <property type="match status" value="1"/>
</dbReference>
<evidence type="ECO:0000313" key="5">
    <source>
        <dbReference type="Proteomes" id="UP000186030"/>
    </source>
</evidence>
<proteinExistence type="predicted"/>
<dbReference type="EMBL" id="CP133076">
    <property type="protein sequence ID" value="WMJ16561.1"/>
    <property type="molecule type" value="Genomic_DNA"/>
</dbReference>
<reference evidence="5" key="2">
    <citation type="submission" date="2017-01" db="EMBL/GenBank/DDBJ databases">
        <title>Genome sequencing and annotation of Geobacillus sp. 1017, a Hydrocarbon-Oxidizing Thermophilic Bacterium Isolated from a Heavy Oil Reservoir (China).</title>
        <authorList>
            <person name="Kadnikov V.V."/>
            <person name="Mardanov A.V."/>
            <person name="Poltaraus A.B."/>
            <person name="Sokolova D.S."/>
            <person name="Semenova E.M."/>
            <person name="Ravin N.V."/>
            <person name="Tourova T.P."/>
            <person name="Nazina T.N."/>
        </authorList>
    </citation>
    <scope>NUCLEOTIDE SEQUENCE [LARGE SCALE GENOMIC DNA]</scope>
    <source>
        <strain evidence="5">1017</strain>
    </source>
</reference>
<dbReference type="SUPFAM" id="SSF52949">
    <property type="entry name" value="Macro domain-like"/>
    <property type="match status" value="1"/>
</dbReference>
<accession>A0A1Q5T736</accession>
<dbReference type="CDD" id="cd02901">
    <property type="entry name" value="Macro_Poa1p-like"/>
    <property type="match status" value="1"/>
</dbReference>
<dbReference type="AlphaFoldDB" id="A0A1Q5T736"/>
<dbReference type="PANTHER" id="PTHR12521">
    <property type="entry name" value="PROTEIN C6ORF130"/>
    <property type="match status" value="1"/>
</dbReference>
<dbReference type="InterPro" id="IPR002589">
    <property type="entry name" value="Macro_dom"/>
</dbReference>
<gene>
    <name evidence="3" type="ORF">BRO54_0679</name>
    <name evidence="4" type="ORF">RA955_18500</name>
</gene>
<evidence type="ECO:0000313" key="3">
    <source>
        <dbReference type="EMBL" id="OKO96049.1"/>
    </source>
</evidence>
<reference evidence="3 5" key="1">
    <citation type="submission" date="2016-11" db="EMBL/GenBank/DDBJ databases">
        <authorList>
            <person name="Kadnikov V."/>
            <person name="Nazina T."/>
        </authorList>
    </citation>
    <scope>NUCLEOTIDE SEQUENCE [LARGE SCALE GENOMIC DNA]</scope>
    <source>
        <strain evidence="3 5">1017</strain>
    </source>
</reference>
<dbReference type="PROSITE" id="PS51154">
    <property type="entry name" value="MACRO"/>
    <property type="match status" value="1"/>
</dbReference>
<reference evidence="4 6" key="4">
    <citation type="submission" date="2023-08" db="EMBL/GenBank/DDBJ databases">
        <title>Genome sequencing of the thermostable Gram positive bacteria Geobacillus proteiniphilus strain T-6.</title>
        <authorList>
            <person name="Shulami S."/>
            <person name="Shoham Y."/>
        </authorList>
    </citation>
    <scope>NUCLEOTIDE SEQUENCE [LARGE SCALE GENOMIC DNA]</scope>
    <source>
        <strain evidence="4 6">T-6</strain>
    </source>
</reference>
<dbReference type="Gene3D" id="3.40.220.10">
    <property type="entry name" value="Leucine Aminopeptidase, subunit E, domain 1"/>
    <property type="match status" value="1"/>
</dbReference>
<dbReference type="GO" id="GO:0140291">
    <property type="term" value="P:peptidyl-glutamate ADP-deribosylation"/>
    <property type="evidence" value="ECO:0007669"/>
    <property type="project" value="TreeGrafter"/>
</dbReference>
<dbReference type="InterPro" id="IPR050892">
    <property type="entry name" value="ADP-ribose_metab_enzymes"/>
</dbReference>